<evidence type="ECO:0000259" key="14">
    <source>
        <dbReference type="PROSITE" id="PS50851"/>
    </source>
</evidence>
<dbReference type="PROSITE" id="PS50109">
    <property type="entry name" value="HIS_KIN"/>
    <property type="match status" value="1"/>
</dbReference>
<dbReference type="EC" id="2.7.13.3" evidence="2"/>
<comment type="function">
    <text evidence="11">Involved in the transmission of sensory signals from the chemoreceptors to the flagellar motors. CheA is autophosphorylated; it can transfer its phosphate group to either CheB or CheY.</text>
</comment>
<evidence type="ECO:0000256" key="4">
    <source>
        <dbReference type="ARBA" id="ARBA00022500"/>
    </source>
</evidence>
<keyword evidence="8 16" id="KW-0418">Kinase</keyword>
<dbReference type="PANTHER" id="PTHR43395:SF10">
    <property type="entry name" value="CHEMOTAXIS PROTEIN CHEA"/>
    <property type="match status" value="1"/>
</dbReference>
<dbReference type="GO" id="GO:0005737">
    <property type="term" value="C:cytoplasm"/>
    <property type="evidence" value="ECO:0007669"/>
    <property type="project" value="InterPro"/>
</dbReference>
<dbReference type="CDD" id="cd00731">
    <property type="entry name" value="CheA_reg"/>
    <property type="match status" value="1"/>
</dbReference>
<dbReference type="Gene3D" id="1.10.287.560">
    <property type="entry name" value="Histidine kinase CheA-like, homodimeric domain"/>
    <property type="match status" value="1"/>
</dbReference>
<dbReference type="InterPro" id="IPR036641">
    <property type="entry name" value="HPT_dom_sf"/>
</dbReference>
<dbReference type="SMART" id="SM00073">
    <property type="entry name" value="HPT"/>
    <property type="match status" value="1"/>
</dbReference>
<feature type="modified residue" description="Phosphohistidine" evidence="12">
    <location>
        <position position="135"/>
    </location>
</feature>
<dbReference type="Pfam" id="PF02895">
    <property type="entry name" value="H-kinase_dim"/>
    <property type="match status" value="1"/>
</dbReference>
<evidence type="ECO:0000256" key="2">
    <source>
        <dbReference type="ARBA" id="ARBA00012438"/>
    </source>
</evidence>
<dbReference type="SMART" id="SM01231">
    <property type="entry name" value="H-kinase_dim"/>
    <property type="match status" value="1"/>
</dbReference>
<dbReference type="Pfam" id="PF01627">
    <property type="entry name" value="Hpt"/>
    <property type="match status" value="1"/>
</dbReference>
<dbReference type="InterPro" id="IPR002545">
    <property type="entry name" value="CheW-lke_dom"/>
</dbReference>
<keyword evidence="9" id="KW-0067">ATP-binding</keyword>
<keyword evidence="10" id="KW-0902">Two-component regulatory system</keyword>
<dbReference type="InterPro" id="IPR003594">
    <property type="entry name" value="HATPase_dom"/>
</dbReference>
<dbReference type="Pfam" id="PF02518">
    <property type="entry name" value="HATPase_c"/>
    <property type="match status" value="1"/>
</dbReference>
<dbReference type="PRINTS" id="PR00344">
    <property type="entry name" value="BCTRLSENSOR"/>
</dbReference>
<dbReference type="SMART" id="SM00260">
    <property type="entry name" value="CheW"/>
    <property type="match status" value="1"/>
</dbReference>
<feature type="domain" description="HPt" evidence="15">
    <location>
        <begin position="88"/>
        <end position="192"/>
    </location>
</feature>
<feature type="domain" description="Histidine kinase" evidence="13">
    <location>
        <begin position="376"/>
        <end position="584"/>
    </location>
</feature>
<dbReference type="InterPro" id="IPR036890">
    <property type="entry name" value="HATPase_C_sf"/>
</dbReference>
<evidence type="ECO:0000259" key="13">
    <source>
        <dbReference type="PROSITE" id="PS50109"/>
    </source>
</evidence>
<dbReference type="PANTHER" id="PTHR43395">
    <property type="entry name" value="SENSOR HISTIDINE KINASE CHEA"/>
    <property type="match status" value="1"/>
</dbReference>
<name>A0A1H5TGQ6_9BACT</name>
<accession>A0A1H5TGQ6</accession>
<reference evidence="16 17" key="1">
    <citation type="submission" date="2016-10" db="EMBL/GenBank/DDBJ databases">
        <authorList>
            <person name="de Groot N.N."/>
        </authorList>
    </citation>
    <scope>NUCLEOTIDE SEQUENCE [LARGE SCALE GENOMIC DNA]</scope>
    <source>
        <strain evidence="16 17">DSM 22489</strain>
    </source>
</reference>
<dbReference type="EMBL" id="FNVA01000001">
    <property type="protein sequence ID" value="SEF62042.1"/>
    <property type="molecule type" value="Genomic_DNA"/>
</dbReference>
<dbReference type="InterPro" id="IPR008207">
    <property type="entry name" value="Sig_transdc_His_kin_Hpt_dom"/>
</dbReference>
<evidence type="ECO:0000259" key="15">
    <source>
        <dbReference type="PROSITE" id="PS50894"/>
    </source>
</evidence>
<dbReference type="CDD" id="cd16916">
    <property type="entry name" value="HATPase_CheA-like"/>
    <property type="match status" value="1"/>
</dbReference>
<keyword evidence="7" id="KW-0547">Nucleotide-binding</keyword>
<organism evidence="16 17">
    <name type="scientific">Bryocella elongata</name>
    <dbReference type="NCBI Taxonomy" id="863522"/>
    <lineage>
        <taxon>Bacteria</taxon>
        <taxon>Pseudomonadati</taxon>
        <taxon>Acidobacteriota</taxon>
        <taxon>Terriglobia</taxon>
        <taxon>Terriglobales</taxon>
        <taxon>Acidobacteriaceae</taxon>
        <taxon>Bryocella</taxon>
    </lineage>
</organism>
<dbReference type="Gene3D" id="2.30.30.40">
    <property type="entry name" value="SH3 Domains"/>
    <property type="match status" value="1"/>
</dbReference>
<evidence type="ECO:0000256" key="9">
    <source>
        <dbReference type="ARBA" id="ARBA00022840"/>
    </source>
</evidence>
<evidence type="ECO:0000256" key="5">
    <source>
        <dbReference type="ARBA" id="ARBA00022553"/>
    </source>
</evidence>
<dbReference type="SUPFAM" id="SSF50341">
    <property type="entry name" value="CheW-like"/>
    <property type="match status" value="1"/>
</dbReference>
<evidence type="ECO:0000256" key="3">
    <source>
        <dbReference type="ARBA" id="ARBA00021495"/>
    </source>
</evidence>
<dbReference type="SMART" id="SM00387">
    <property type="entry name" value="HATPase_c"/>
    <property type="match status" value="1"/>
</dbReference>
<dbReference type="InterPro" id="IPR036097">
    <property type="entry name" value="HisK_dim/P_sf"/>
</dbReference>
<keyword evidence="4" id="KW-0145">Chemotaxis</keyword>
<keyword evidence="5 12" id="KW-0597">Phosphoprotein</keyword>
<dbReference type="Gene3D" id="1.20.120.160">
    <property type="entry name" value="HPT domain"/>
    <property type="match status" value="1"/>
</dbReference>
<dbReference type="InterPro" id="IPR051315">
    <property type="entry name" value="Bact_Chemotaxis_CheA"/>
</dbReference>
<dbReference type="Proteomes" id="UP000236728">
    <property type="component" value="Unassembled WGS sequence"/>
</dbReference>
<dbReference type="FunFam" id="3.30.565.10:FF:000016">
    <property type="entry name" value="Chemotaxis protein CheA, putative"/>
    <property type="match status" value="1"/>
</dbReference>
<dbReference type="CDD" id="cd00088">
    <property type="entry name" value="HPT"/>
    <property type="match status" value="1"/>
</dbReference>
<dbReference type="PROSITE" id="PS50894">
    <property type="entry name" value="HPT"/>
    <property type="match status" value="1"/>
</dbReference>
<gene>
    <name evidence="16" type="ORF">SAMN05421819_0606</name>
</gene>
<dbReference type="Pfam" id="PF01584">
    <property type="entry name" value="CheW"/>
    <property type="match status" value="1"/>
</dbReference>
<feature type="domain" description="CheW-like" evidence="14">
    <location>
        <begin position="586"/>
        <end position="721"/>
    </location>
</feature>
<dbReference type="InterPro" id="IPR005467">
    <property type="entry name" value="His_kinase_dom"/>
</dbReference>
<dbReference type="InterPro" id="IPR036061">
    <property type="entry name" value="CheW-like_dom_sf"/>
</dbReference>
<dbReference type="Gene3D" id="3.30.565.10">
    <property type="entry name" value="Histidine kinase-like ATPase, C-terminal domain"/>
    <property type="match status" value="1"/>
</dbReference>
<protein>
    <recommendedName>
        <fullName evidence="3">Chemotaxis protein CheA</fullName>
        <ecNumber evidence="2">2.7.13.3</ecNumber>
    </recommendedName>
</protein>
<evidence type="ECO:0000256" key="6">
    <source>
        <dbReference type="ARBA" id="ARBA00022679"/>
    </source>
</evidence>
<dbReference type="SUPFAM" id="SSF47226">
    <property type="entry name" value="Histidine-containing phosphotransfer domain, HPT domain"/>
    <property type="match status" value="1"/>
</dbReference>
<evidence type="ECO:0000313" key="16">
    <source>
        <dbReference type="EMBL" id="SEF62042.1"/>
    </source>
</evidence>
<sequence>MLQAVDDLALQVMLKGAAAFRSKAMASILEVARKTSPADFVVEMERLVKLAKAKTLTDEDARNGASALQAILAPPPAPPVPEPAAPVPFEEDAELLNDFVLEAEEHLTSIEERILQLEKDPSLTEAIHAVFRSFHSIKGLAGFLGLDGVQAVAHEVETLLDHARNARVSVDSAIVDLVLEAAEYLKDEVAAVQARLSGSLPPVIRNNVSLLASVRSVNEEVQSGRRAVATAAAAEAATVVAVVAPVAEPVAPVVDTAVTTADVSESSFHEEEEVVAFTLDQEEEDQAAATAIAAQPAVPVEVVKAAPAPVAVVAAPKAVPAPAPSQQEPMRVEVASTSVRVETSKLDRLMDMVGEMVIAQSILMNLSRASANVETRMAGELAQLARITTEVQRCAMSMRMMPIGPLFQKNAKMVRDLSRRNGKKVNLELAGESTELDKTIAEELADPLLHMIRNALDHGIEPPQERLAVGKSEMATLKISAEHEAGQIVVSISDDGRGLNPDKIRNKALERGLIDENQHLSEQEIFHLIFAPGFSTAEKITDISGRGVGMDVVRQHVEHLRGRILIESELGKGTTFYIHLPLTLAIIEGLVIVVGDHRYIIPLFSVREMCRPTEDMLFTVQGQDEMILMRGSLLPLVRLHRRFYIEPKSETITDGLLVVCEFAGKRFCLFVDDLLGRQEVVIKSLDEAFKSVRGLAGSAILGDGRIGLILDVAGIFSQNGFEGLAA</sequence>
<dbReference type="SUPFAM" id="SSF47384">
    <property type="entry name" value="Homodimeric domain of signal transducing histidine kinase"/>
    <property type="match status" value="1"/>
</dbReference>
<evidence type="ECO:0000313" key="17">
    <source>
        <dbReference type="Proteomes" id="UP000236728"/>
    </source>
</evidence>
<evidence type="ECO:0000256" key="10">
    <source>
        <dbReference type="ARBA" id="ARBA00023012"/>
    </source>
</evidence>
<evidence type="ECO:0000256" key="12">
    <source>
        <dbReference type="PROSITE-ProRule" id="PRU00110"/>
    </source>
</evidence>
<dbReference type="InterPro" id="IPR004358">
    <property type="entry name" value="Sig_transdc_His_kin-like_C"/>
</dbReference>
<keyword evidence="6" id="KW-0808">Transferase</keyword>
<evidence type="ECO:0000256" key="11">
    <source>
        <dbReference type="ARBA" id="ARBA00035100"/>
    </source>
</evidence>
<dbReference type="AlphaFoldDB" id="A0A1H5TGQ6"/>
<dbReference type="GO" id="GO:0000155">
    <property type="term" value="F:phosphorelay sensor kinase activity"/>
    <property type="evidence" value="ECO:0007669"/>
    <property type="project" value="InterPro"/>
</dbReference>
<comment type="catalytic activity">
    <reaction evidence="1">
        <text>ATP + protein L-histidine = ADP + protein N-phospho-L-histidine.</text>
        <dbReference type="EC" id="2.7.13.3"/>
    </reaction>
</comment>
<dbReference type="InterPro" id="IPR004105">
    <property type="entry name" value="CheA-like_dim"/>
</dbReference>
<evidence type="ECO:0000256" key="8">
    <source>
        <dbReference type="ARBA" id="ARBA00022777"/>
    </source>
</evidence>
<evidence type="ECO:0000256" key="1">
    <source>
        <dbReference type="ARBA" id="ARBA00000085"/>
    </source>
</evidence>
<evidence type="ECO:0000256" key="7">
    <source>
        <dbReference type="ARBA" id="ARBA00022741"/>
    </source>
</evidence>
<dbReference type="InterPro" id="IPR037006">
    <property type="entry name" value="CheA-like_homodim_sf"/>
</dbReference>
<proteinExistence type="predicted"/>
<keyword evidence="17" id="KW-1185">Reference proteome</keyword>
<dbReference type="GO" id="GO:0006935">
    <property type="term" value="P:chemotaxis"/>
    <property type="evidence" value="ECO:0007669"/>
    <property type="project" value="UniProtKB-KW"/>
</dbReference>
<dbReference type="GO" id="GO:0005524">
    <property type="term" value="F:ATP binding"/>
    <property type="evidence" value="ECO:0007669"/>
    <property type="project" value="UniProtKB-KW"/>
</dbReference>
<dbReference type="PROSITE" id="PS50851">
    <property type="entry name" value="CHEW"/>
    <property type="match status" value="1"/>
</dbReference>
<dbReference type="SUPFAM" id="SSF55874">
    <property type="entry name" value="ATPase domain of HSP90 chaperone/DNA topoisomerase II/histidine kinase"/>
    <property type="match status" value="1"/>
</dbReference>